<accession>A0A9P3PHG7</accession>
<feature type="compositionally biased region" description="Basic residues" evidence="1">
    <location>
        <begin position="160"/>
        <end position="169"/>
    </location>
</feature>
<sequence length="288" mass="31613">MPPQLYGRALAKTPRPSGLIPATPCLLPAGAQHSEVYATYVAKSRSKIVLPHAGKEIPVRPAVYEYTTLSYLGMDAGTHRSLMCLPRLHKRSSAVSSLDGHLNCMRSPAGSIIALDVRARSFTKVPDCPHSSIVPQDPGHGTERTSCDLSRWARRTKAIFRLNNQHKKTQPTGNPDTRRSSFPQPPPPSQARRKKGQDAVPPNLPRGVFQEPRIFVLQKGTISRRIGTAIRAGMSGHPILTGQVGRSEFRRVRIGVSWPASSRVVHVDIPLLERCTYGNSRRTDGSTT</sequence>
<proteinExistence type="predicted"/>
<gene>
    <name evidence="2" type="ORF">LshimejAT787_0210420</name>
</gene>
<evidence type="ECO:0000313" key="3">
    <source>
        <dbReference type="Proteomes" id="UP001063166"/>
    </source>
</evidence>
<protein>
    <submittedName>
        <fullName evidence="2">Uncharacterized protein</fullName>
    </submittedName>
</protein>
<comment type="caution">
    <text evidence="2">The sequence shown here is derived from an EMBL/GenBank/DDBJ whole genome shotgun (WGS) entry which is preliminary data.</text>
</comment>
<reference evidence="2" key="1">
    <citation type="submission" date="2022-07" db="EMBL/GenBank/DDBJ databases">
        <title>The genome of Lyophyllum shimeji provides insight into the initial evolution of ectomycorrhizal fungal genome.</title>
        <authorList>
            <person name="Kobayashi Y."/>
            <person name="Shibata T."/>
            <person name="Hirakawa H."/>
            <person name="Shigenobu S."/>
            <person name="Nishiyama T."/>
            <person name="Yamada A."/>
            <person name="Hasebe M."/>
            <person name="Kawaguchi M."/>
        </authorList>
    </citation>
    <scope>NUCLEOTIDE SEQUENCE</scope>
    <source>
        <strain evidence="2">AT787</strain>
    </source>
</reference>
<feature type="region of interest" description="Disordered" evidence="1">
    <location>
        <begin position="160"/>
        <end position="207"/>
    </location>
</feature>
<dbReference type="EMBL" id="BRPK01000002">
    <property type="protein sequence ID" value="GLB35477.1"/>
    <property type="molecule type" value="Genomic_DNA"/>
</dbReference>
<organism evidence="2 3">
    <name type="scientific">Lyophyllum shimeji</name>
    <name type="common">Hon-shimeji</name>
    <name type="synonym">Tricholoma shimeji</name>
    <dbReference type="NCBI Taxonomy" id="47721"/>
    <lineage>
        <taxon>Eukaryota</taxon>
        <taxon>Fungi</taxon>
        <taxon>Dikarya</taxon>
        <taxon>Basidiomycota</taxon>
        <taxon>Agaricomycotina</taxon>
        <taxon>Agaricomycetes</taxon>
        <taxon>Agaricomycetidae</taxon>
        <taxon>Agaricales</taxon>
        <taxon>Tricholomatineae</taxon>
        <taxon>Lyophyllaceae</taxon>
        <taxon>Lyophyllum</taxon>
    </lineage>
</organism>
<dbReference type="Proteomes" id="UP001063166">
    <property type="component" value="Unassembled WGS sequence"/>
</dbReference>
<evidence type="ECO:0000256" key="1">
    <source>
        <dbReference type="SAM" id="MobiDB-lite"/>
    </source>
</evidence>
<keyword evidence="3" id="KW-1185">Reference proteome</keyword>
<dbReference type="AlphaFoldDB" id="A0A9P3PHG7"/>
<evidence type="ECO:0000313" key="2">
    <source>
        <dbReference type="EMBL" id="GLB35477.1"/>
    </source>
</evidence>
<name>A0A9P3PHG7_LYOSH</name>